<comment type="caution">
    <text evidence="5">The sequence shown here is derived from an EMBL/GenBank/DDBJ whole genome shotgun (WGS) entry which is preliminary data.</text>
</comment>
<dbReference type="AlphaFoldDB" id="A0A2P6N278"/>
<dbReference type="GO" id="GO:0005634">
    <property type="term" value="C:nucleus"/>
    <property type="evidence" value="ECO:0007669"/>
    <property type="project" value="UniProtKB-SubCell"/>
</dbReference>
<dbReference type="InParanoid" id="A0A2P6N278"/>
<dbReference type="FunCoup" id="A0A2P6N278">
    <property type="interactions" value="46"/>
</dbReference>
<evidence type="ECO:0000256" key="4">
    <source>
        <dbReference type="SAM" id="SignalP"/>
    </source>
</evidence>
<protein>
    <recommendedName>
        <fullName evidence="7">Mini-chromosome maintenance complex-binding protein</fullName>
    </recommendedName>
</protein>
<feature type="chain" id="PRO_5015146579" description="Mini-chromosome maintenance complex-binding protein" evidence="4">
    <location>
        <begin position="19"/>
        <end position="680"/>
    </location>
</feature>
<reference evidence="5 6" key="1">
    <citation type="journal article" date="2018" name="Genome Biol. Evol.">
        <title>Multiple Roots of Fruiting Body Formation in Amoebozoa.</title>
        <authorList>
            <person name="Hillmann F."/>
            <person name="Forbes G."/>
            <person name="Novohradska S."/>
            <person name="Ferling I."/>
            <person name="Riege K."/>
            <person name="Groth M."/>
            <person name="Westermann M."/>
            <person name="Marz M."/>
            <person name="Spaller T."/>
            <person name="Winckler T."/>
            <person name="Schaap P."/>
            <person name="Glockner G."/>
        </authorList>
    </citation>
    <scope>NUCLEOTIDE SEQUENCE [LARGE SCALE GENOMIC DNA]</scope>
    <source>
        <strain evidence="5 6">Jena</strain>
    </source>
</reference>
<dbReference type="InterPro" id="IPR019140">
    <property type="entry name" value="MCM_complex-bd"/>
</dbReference>
<dbReference type="PANTHER" id="PTHR13489">
    <property type="entry name" value="MINI-CHROMOSOME MAINTENANCE COMPLEX-BINDING PROTEIN"/>
    <property type="match status" value="1"/>
</dbReference>
<gene>
    <name evidence="5" type="ORF">PROFUN_14030</name>
</gene>
<dbReference type="GO" id="GO:0006261">
    <property type="term" value="P:DNA-templated DNA replication"/>
    <property type="evidence" value="ECO:0007669"/>
    <property type="project" value="TreeGrafter"/>
</dbReference>
<dbReference type="EMBL" id="MDYQ01000242">
    <property type="protein sequence ID" value="PRP78056.1"/>
    <property type="molecule type" value="Genomic_DNA"/>
</dbReference>
<name>A0A2P6N278_9EUKA</name>
<dbReference type="GO" id="GO:0003682">
    <property type="term" value="F:chromatin binding"/>
    <property type="evidence" value="ECO:0007669"/>
    <property type="project" value="TreeGrafter"/>
</dbReference>
<sequence>MSALASCFVILLVHVCPGVFNRQERIPIVFMLSGALCVLIPRHRGRLAEVYLVCERQVTGFSSSAFMLKPVDHFSDRMILVQSISTLKASKVVLMPEKADILCIVFNVLMCSFRSTMVMELTNEWINQPLQITQKLFEKSHSSSTISSADDPWNVKKSFEEAFGDNWTQIPLLSQASSGKLSNGSLVRVRAMIQDTFDPEFFLESVYASNDQGHKCLCTSKYRDGLDVQDDYELDETSQKFGERYPLLCVSPPGLNSWADENVTPPTPITTGNKRRAPEEPSDMEDSIDLQRPRVQEHSENILAGNSDPSVYPIQKGKASLSPPCLVRVYDASSDSFKLNHTFEFVGILHYSGPQEEAQMDVDDFETVIPGQSAMPRLECIQYRRVDDRRLVEGSNAQMEVEQVRETRRLIIDWLASTLHGDKLAAEYVLLNLLSKIHHRAEALPLGSLSLNVKYAPQSTFTAAPLSHVISQIVTRDVLLNLTVEHLNETTFVPKKDIDTNRLHAGVLQVSEGTIMVIDEGKLRAGQLTAHGTSNVTALGNMMTWQRVEYDFQYQRIPFPVDVPAITLSHGNSLIKAMISVSVREEETPTVSPTPDQLHMMRRYIAHCRYLNMDIDEATSAVMQNTFVHARKTDSEVRQDTLHLWLTLARLQCKSFGESQLSEERWNYTLDVEKKRVARS</sequence>
<evidence type="ECO:0000256" key="3">
    <source>
        <dbReference type="SAM" id="MobiDB-lite"/>
    </source>
</evidence>
<dbReference type="PANTHER" id="PTHR13489:SF0">
    <property type="entry name" value="MINI-CHROMOSOME MAINTENANCE COMPLEX-BINDING PROTEIN"/>
    <property type="match status" value="1"/>
</dbReference>
<dbReference type="STRING" id="1890364.A0A2P6N278"/>
<accession>A0A2P6N278</accession>
<evidence type="ECO:0000313" key="6">
    <source>
        <dbReference type="Proteomes" id="UP000241769"/>
    </source>
</evidence>
<evidence type="ECO:0008006" key="7">
    <source>
        <dbReference type="Google" id="ProtNLM"/>
    </source>
</evidence>
<proteinExistence type="predicted"/>
<dbReference type="Pfam" id="PF09739">
    <property type="entry name" value="MCM_bind"/>
    <property type="match status" value="1"/>
</dbReference>
<feature type="signal peptide" evidence="4">
    <location>
        <begin position="1"/>
        <end position="18"/>
    </location>
</feature>
<dbReference type="Proteomes" id="UP000241769">
    <property type="component" value="Unassembled WGS sequence"/>
</dbReference>
<dbReference type="OrthoDB" id="329666at2759"/>
<evidence type="ECO:0000256" key="2">
    <source>
        <dbReference type="ARBA" id="ARBA00023242"/>
    </source>
</evidence>
<evidence type="ECO:0000256" key="1">
    <source>
        <dbReference type="ARBA" id="ARBA00004123"/>
    </source>
</evidence>
<organism evidence="5 6">
    <name type="scientific">Planoprotostelium fungivorum</name>
    <dbReference type="NCBI Taxonomy" id="1890364"/>
    <lineage>
        <taxon>Eukaryota</taxon>
        <taxon>Amoebozoa</taxon>
        <taxon>Evosea</taxon>
        <taxon>Variosea</taxon>
        <taxon>Cavosteliida</taxon>
        <taxon>Cavosteliaceae</taxon>
        <taxon>Planoprotostelium</taxon>
    </lineage>
</organism>
<comment type="subcellular location">
    <subcellularLocation>
        <location evidence="1">Nucleus</location>
    </subcellularLocation>
</comment>
<keyword evidence="6" id="KW-1185">Reference proteome</keyword>
<feature type="region of interest" description="Disordered" evidence="3">
    <location>
        <begin position="259"/>
        <end position="287"/>
    </location>
</feature>
<keyword evidence="2" id="KW-0539">Nucleus</keyword>
<evidence type="ECO:0000313" key="5">
    <source>
        <dbReference type="EMBL" id="PRP78056.1"/>
    </source>
</evidence>
<keyword evidence="4" id="KW-0732">Signal</keyword>